<dbReference type="AlphaFoldDB" id="A0A2H3TBM8"/>
<evidence type="ECO:0000313" key="4">
    <source>
        <dbReference type="EMBL" id="SCO86144.1"/>
    </source>
</evidence>
<proteinExistence type="predicted"/>
<dbReference type="CDD" id="cd12148">
    <property type="entry name" value="fungal_TF_MHR"/>
    <property type="match status" value="1"/>
</dbReference>
<evidence type="ECO:0000256" key="2">
    <source>
        <dbReference type="SAM" id="MobiDB-lite"/>
    </source>
</evidence>
<feature type="region of interest" description="Disordered" evidence="2">
    <location>
        <begin position="77"/>
        <end position="109"/>
    </location>
</feature>
<organism evidence="4 5">
    <name type="scientific">Fusarium oxysporum</name>
    <name type="common">Fusarium vascular wilt</name>
    <dbReference type="NCBI Taxonomy" id="5507"/>
    <lineage>
        <taxon>Eukaryota</taxon>
        <taxon>Fungi</taxon>
        <taxon>Dikarya</taxon>
        <taxon>Ascomycota</taxon>
        <taxon>Pezizomycotina</taxon>
        <taxon>Sordariomycetes</taxon>
        <taxon>Hypocreomycetidae</taxon>
        <taxon>Hypocreales</taxon>
        <taxon>Nectriaceae</taxon>
        <taxon>Fusarium</taxon>
        <taxon>Fusarium oxysporum species complex</taxon>
    </lineage>
</organism>
<protein>
    <recommendedName>
        <fullName evidence="3">Xylanolytic transcriptional activator regulatory domain-containing protein</fullName>
    </recommendedName>
</protein>
<dbReference type="GO" id="GO:0006351">
    <property type="term" value="P:DNA-templated transcription"/>
    <property type="evidence" value="ECO:0007669"/>
    <property type="project" value="InterPro"/>
</dbReference>
<evidence type="ECO:0000256" key="1">
    <source>
        <dbReference type="ARBA" id="ARBA00023242"/>
    </source>
</evidence>
<dbReference type="VEuPathDB" id="FungiDB:FOC1_g10009134"/>
<dbReference type="GO" id="GO:0003677">
    <property type="term" value="F:DNA binding"/>
    <property type="evidence" value="ECO:0007669"/>
    <property type="project" value="InterPro"/>
</dbReference>
<keyword evidence="1" id="KW-0539">Nucleus</keyword>
<dbReference type="Pfam" id="PF04082">
    <property type="entry name" value="Fungal_trans"/>
    <property type="match status" value="1"/>
</dbReference>
<feature type="domain" description="Xylanolytic transcriptional activator regulatory" evidence="3">
    <location>
        <begin position="128"/>
        <end position="274"/>
    </location>
</feature>
<sequence length="363" mass="41328">MSDQDAAETLCRLRSGTDAASILSHVKKGHLLIQFSLSAETTRRYEFPYISGIPKHLLIEGNVCLNSLLYYATSPSSQGRKAIDSSSETGRCEPDGTSQHTNPADKIRTTPWTRVISDNELLKRLICSYFQYPHPCGPVVQKDLFLQDMAAGQNRFCTPLLFNAMLSIGCESALHVQDRSKMWLPGSLTYRFMAEARRLWDIELCKGSSIPTIQAAMIISYTTTNNRTDQVGALYLDQALEMGRDLDLFCDRDSADPDLDKARIFAAWALYSWQSLFNFSFFRLLSTRKPPLLPRPDPTLNPKWIKKKLDDWRSNLPEPLQPKNLVFPSNFALHVQYHQLVMSFMQVIMKSNHQRDPRVLEAC</sequence>
<evidence type="ECO:0000313" key="5">
    <source>
        <dbReference type="Proteomes" id="UP000219369"/>
    </source>
</evidence>
<name>A0A2H3TBM8_FUSOX</name>
<dbReference type="InterPro" id="IPR053187">
    <property type="entry name" value="Notoamide_regulator"/>
</dbReference>
<dbReference type="VEuPathDB" id="FungiDB:FOZG_16496"/>
<dbReference type="PANTHER" id="PTHR47256">
    <property type="entry name" value="ZN(II)2CYS6 TRANSCRIPTION FACTOR (EUROFUNG)-RELATED"/>
    <property type="match status" value="1"/>
</dbReference>
<dbReference type="VEuPathDB" id="FungiDB:FOXG_16637"/>
<dbReference type="PANTHER" id="PTHR47256:SF1">
    <property type="entry name" value="ZN(II)2CYS6 TRANSCRIPTION FACTOR (EUROFUNG)"/>
    <property type="match status" value="1"/>
</dbReference>
<feature type="compositionally biased region" description="Polar residues" evidence="2">
    <location>
        <begin position="77"/>
        <end position="89"/>
    </location>
</feature>
<dbReference type="EMBL" id="FMJY01000006">
    <property type="protein sequence ID" value="SCO86144.1"/>
    <property type="molecule type" value="Genomic_DNA"/>
</dbReference>
<gene>
    <name evidence="4" type="ORF">FRV6_10271</name>
</gene>
<dbReference type="Proteomes" id="UP000219369">
    <property type="component" value="Unassembled WGS sequence"/>
</dbReference>
<dbReference type="VEuPathDB" id="FungiDB:FOC4_g10002754"/>
<dbReference type="OrthoDB" id="426882at2759"/>
<accession>A0A2H3TBM8</accession>
<dbReference type="VEuPathDB" id="FungiDB:FOIG_14657"/>
<dbReference type="GO" id="GO:0008270">
    <property type="term" value="F:zinc ion binding"/>
    <property type="evidence" value="ECO:0007669"/>
    <property type="project" value="InterPro"/>
</dbReference>
<dbReference type="VEuPathDB" id="FungiDB:FOMG_13513"/>
<reference evidence="5" key="1">
    <citation type="submission" date="2016-09" db="EMBL/GenBank/DDBJ databases">
        <authorList>
            <person name="Guldener U."/>
        </authorList>
    </citation>
    <scope>NUCLEOTIDE SEQUENCE [LARGE SCALE GENOMIC DNA]</scope>
    <source>
        <strain evidence="5">V64-1</strain>
    </source>
</reference>
<dbReference type="InterPro" id="IPR007219">
    <property type="entry name" value="XnlR_reg_dom"/>
</dbReference>
<evidence type="ECO:0000259" key="3">
    <source>
        <dbReference type="Pfam" id="PF04082"/>
    </source>
</evidence>